<dbReference type="Pfam" id="PF11739">
    <property type="entry name" value="YdbH-like"/>
    <property type="match status" value="1"/>
</dbReference>
<organism evidence="1 2">
    <name type="scientific">Termitidicoccus mucosus</name>
    <dbReference type="NCBI Taxonomy" id="1184151"/>
    <lineage>
        <taxon>Bacteria</taxon>
        <taxon>Pseudomonadati</taxon>
        <taxon>Verrucomicrobiota</taxon>
        <taxon>Opitutia</taxon>
        <taxon>Opitutales</taxon>
        <taxon>Opitutaceae</taxon>
        <taxon>Termitidicoccus</taxon>
    </lineage>
</organism>
<comment type="caution">
    <text evidence="1">The sequence shown here is derived from an EMBL/GenBank/DDBJ whole genome shotgun (WGS) entry which is preliminary data.</text>
</comment>
<reference evidence="1 2" key="1">
    <citation type="submission" date="2016-01" db="EMBL/GenBank/DDBJ databases">
        <title>High potential of lignocellulose degradation of a new Verrucomicrobia species.</title>
        <authorList>
            <person name="Wang Y."/>
            <person name="Shi Y."/>
            <person name="Qiu Z."/>
            <person name="Liu S."/>
            <person name="Yang H."/>
        </authorList>
    </citation>
    <scope>NUCLEOTIDE SEQUENCE [LARGE SCALE GENOMIC DNA]</scope>
    <source>
        <strain evidence="1 2">TSB47</strain>
    </source>
</reference>
<dbReference type="AlphaFoldDB" id="A0A178IQN1"/>
<dbReference type="STRING" id="1184151.AW736_01460"/>
<dbReference type="InterPro" id="IPR021730">
    <property type="entry name" value="YdbH"/>
</dbReference>
<accession>A0A178IQN1</accession>
<sequence>MRARQRLGAPASSLLWRSGAPSAGRTPALLFLLIAALALLFALPSPTRAASLSFRIPRLDGEFTGVANLLLDSARNTHDIELRWKVTAGSPAGTPGLRVIILEAEGSGIALRARAEVDAATLDGTWRVESAHAELAELLPRLAARLPSVVSGLSAEGRGEITGGGEFRAGKFDGRAAFRLDHATVSNPARGWMIEGLALHAELASLAALSTDPAAPQTLSFTRLEAGGVEIRDARAAFALTPDGLLRLDSFRADGLGGSLALAPFTLNLARPSAAIRAEVVGIDSARLAAYLPAAVSEARGRLSGDLEFRWDPRAGLSFGDGHLSLQKTEPASIRLSPAPGFFTAKVPEKIELLGGPLRRLFTIRNPAYDTLKKIELGEMPLSVESIEAGFEPSGDEQGRTARVAIVARPTAPDSAVKVVRFNISVSGPLSEVIRFGLDDTLSFSW</sequence>
<evidence type="ECO:0000313" key="1">
    <source>
        <dbReference type="EMBL" id="OAM91735.1"/>
    </source>
</evidence>
<proteinExistence type="predicted"/>
<name>A0A178IQN1_9BACT</name>
<dbReference type="EMBL" id="LRRQ01000015">
    <property type="protein sequence ID" value="OAM91735.1"/>
    <property type="molecule type" value="Genomic_DNA"/>
</dbReference>
<evidence type="ECO:0000313" key="2">
    <source>
        <dbReference type="Proteomes" id="UP000078486"/>
    </source>
</evidence>
<gene>
    <name evidence="1" type="ORF">AW736_01460</name>
</gene>
<dbReference type="Proteomes" id="UP000078486">
    <property type="component" value="Unassembled WGS sequence"/>
</dbReference>
<keyword evidence="2" id="KW-1185">Reference proteome</keyword>
<protein>
    <submittedName>
        <fullName evidence="1">Uncharacterized protein</fullName>
    </submittedName>
</protein>